<dbReference type="PROSITE" id="PS50994">
    <property type="entry name" value="INTEGRASE"/>
    <property type="match status" value="1"/>
</dbReference>
<evidence type="ECO:0000259" key="3">
    <source>
        <dbReference type="PROSITE" id="PS50994"/>
    </source>
</evidence>
<dbReference type="SUPFAM" id="SSF53098">
    <property type="entry name" value="Ribonuclease H-like"/>
    <property type="match status" value="1"/>
</dbReference>
<dbReference type="Pfam" id="PF25597">
    <property type="entry name" value="SH3_retrovirus"/>
    <property type="match status" value="2"/>
</dbReference>
<dbReference type="InterPro" id="IPR013103">
    <property type="entry name" value="RVT_2"/>
</dbReference>
<keyword evidence="1" id="KW-0479">Metal-binding</keyword>
<evidence type="ECO:0000256" key="2">
    <source>
        <dbReference type="ARBA" id="ARBA00022801"/>
    </source>
</evidence>
<proteinExistence type="predicted"/>
<protein>
    <submittedName>
        <fullName evidence="4">Retrovirus-related pol polyprotein from transposon TNT 1-94</fullName>
    </submittedName>
</protein>
<evidence type="ECO:0000256" key="1">
    <source>
        <dbReference type="ARBA" id="ARBA00022723"/>
    </source>
</evidence>
<dbReference type="PANTHER" id="PTHR42648:SF21">
    <property type="entry name" value="CYSTEINE-RICH RLK (RECEPTOR-LIKE PROTEIN KINASE) 8"/>
    <property type="match status" value="1"/>
</dbReference>
<dbReference type="InterPro" id="IPR036397">
    <property type="entry name" value="RNaseH_sf"/>
</dbReference>
<dbReference type="InterPro" id="IPR001584">
    <property type="entry name" value="Integrase_cat-core"/>
</dbReference>
<accession>A0ABQ5AAM9</accession>
<dbReference type="InterPro" id="IPR039537">
    <property type="entry name" value="Retrotran_Ty1/copia-like"/>
</dbReference>
<organism evidence="4 5">
    <name type="scientific">Tanacetum coccineum</name>
    <dbReference type="NCBI Taxonomy" id="301880"/>
    <lineage>
        <taxon>Eukaryota</taxon>
        <taxon>Viridiplantae</taxon>
        <taxon>Streptophyta</taxon>
        <taxon>Embryophyta</taxon>
        <taxon>Tracheophyta</taxon>
        <taxon>Spermatophyta</taxon>
        <taxon>Magnoliopsida</taxon>
        <taxon>eudicotyledons</taxon>
        <taxon>Gunneridae</taxon>
        <taxon>Pentapetalae</taxon>
        <taxon>asterids</taxon>
        <taxon>campanulids</taxon>
        <taxon>Asterales</taxon>
        <taxon>Asteraceae</taxon>
        <taxon>Asteroideae</taxon>
        <taxon>Anthemideae</taxon>
        <taxon>Anthemidinae</taxon>
        <taxon>Tanacetum</taxon>
    </lineage>
</organism>
<evidence type="ECO:0000313" key="4">
    <source>
        <dbReference type="EMBL" id="GJS98088.1"/>
    </source>
</evidence>
<sequence length="779" mass="90699">MVLITMDSVKDMTTKLGKSDKFEGSYFRRWQKKMHFLLTTLKAVYVLSTPMPEYVKQETLEQIRKQCKWDNDDYICRGHILNAMSDALFDVYQNVFEAYVKSKDLDLWHVIIYGDFPPTQNNSESKKDEIVPFDKQSDDLKKRLAKNNEAKMVIYNALPHNAFARFNTIISSLKALDEGFSSKNYVRKFLRALHLKWRANVTAIEESKDLTFLSLDELIGNLKVNEFESGSEDEKYAMVMRDFKKFFKRRGRFVRQPRDEKKSFQRNKDDKNVSIRTDHGREFDNEVQFGNYCVSNGITHNFSTPRTPQSNRVVERKNRTLQEMSRTMLNEQSVSQKFWCNAVDTSTYILNRILIRPILGTTPYEILRGRKPTLDYFKVFRSKCFVLNTKDYLTKFNSKSYEGVFLRYSQNSKAYIILDKHTTKVEESLNVKFDESPPPPKTSPLEDDDLVEEEAIKVSEKKPLGNDVKNEVLENDEIVNIKVYVAQPSGFIDFAKSNHVYRLKKALYGLKQAHKAWYDRLKAFLVKHDYNMGMVAHTLFTKKKGSNLIIVQIYVDDIIFDSTCQDLCDDFAKILHDEFEMSMMGELNFFLGLQIKQLEDGLFFNQSKYIKEILKKFGLKDSKPMKTPMSPDTKLTKVEEVVRLPEPKKKILGEKGIDCIFFGYVEHSKAYRFYVIEPNDFYIVSSSSGTQGGDLLGETPIEIFESQRSNRARVVKSYGSDFHIYLVEGSRDEIETQYSYSYSIEEDPKTIDEAIKSRDVAFWKEVVDDEIGSIMENNT</sequence>
<keyword evidence="2" id="KW-0378">Hydrolase</keyword>
<dbReference type="InterPro" id="IPR057670">
    <property type="entry name" value="SH3_retrovirus"/>
</dbReference>
<keyword evidence="5" id="KW-1185">Reference proteome</keyword>
<reference evidence="4" key="1">
    <citation type="journal article" date="2022" name="Int. J. Mol. Sci.">
        <title>Draft Genome of Tanacetum Coccineum: Genomic Comparison of Closely Related Tanacetum-Family Plants.</title>
        <authorList>
            <person name="Yamashiro T."/>
            <person name="Shiraishi A."/>
            <person name="Nakayama K."/>
            <person name="Satake H."/>
        </authorList>
    </citation>
    <scope>NUCLEOTIDE SEQUENCE</scope>
</reference>
<dbReference type="Pfam" id="PF07727">
    <property type="entry name" value="RVT_2"/>
    <property type="match status" value="1"/>
</dbReference>
<dbReference type="PANTHER" id="PTHR42648">
    <property type="entry name" value="TRANSPOSASE, PUTATIVE-RELATED"/>
    <property type="match status" value="1"/>
</dbReference>
<reference evidence="4" key="2">
    <citation type="submission" date="2022-01" db="EMBL/GenBank/DDBJ databases">
        <authorList>
            <person name="Yamashiro T."/>
            <person name="Shiraishi A."/>
            <person name="Satake H."/>
            <person name="Nakayama K."/>
        </authorList>
    </citation>
    <scope>NUCLEOTIDE SEQUENCE</scope>
</reference>
<dbReference type="InterPro" id="IPR012337">
    <property type="entry name" value="RNaseH-like_sf"/>
</dbReference>
<comment type="caution">
    <text evidence="4">The sequence shown here is derived from an EMBL/GenBank/DDBJ whole genome shotgun (WGS) entry which is preliminary data.</text>
</comment>
<dbReference type="EMBL" id="BQNB010012015">
    <property type="protein sequence ID" value="GJS98088.1"/>
    <property type="molecule type" value="Genomic_DNA"/>
</dbReference>
<dbReference type="Gene3D" id="3.30.420.10">
    <property type="entry name" value="Ribonuclease H-like superfamily/Ribonuclease H"/>
    <property type="match status" value="1"/>
</dbReference>
<gene>
    <name evidence="4" type="ORF">Tco_0819258</name>
</gene>
<name>A0ABQ5AAM9_9ASTR</name>
<dbReference type="Proteomes" id="UP001151760">
    <property type="component" value="Unassembled WGS sequence"/>
</dbReference>
<evidence type="ECO:0000313" key="5">
    <source>
        <dbReference type="Proteomes" id="UP001151760"/>
    </source>
</evidence>
<feature type="domain" description="Integrase catalytic" evidence="3">
    <location>
        <begin position="188"/>
        <end position="371"/>
    </location>
</feature>